<reference evidence="2 3" key="1">
    <citation type="submission" date="2024-06" db="EMBL/GenBank/DDBJ databases">
        <title>Sorghum-associated microbial communities from plants grown in Nebraska, USA.</title>
        <authorList>
            <person name="Schachtman D."/>
        </authorList>
    </citation>
    <scope>NUCLEOTIDE SEQUENCE [LARGE SCALE GENOMIC DNA]</scope>
    <source>
        <strain evidence="2 3">3207</strain>
    </source>
</reference>
<proteinExistence type="predicted"/>
<dbReference type="Pfam" id="PF05170">
    <property type="entry name" value="AsmA"/>
    <property type="match status" value="2"/>
</dbReference>
<feature type="domain" description="AsmA" evidence="1">
    <location>
        <begin position="2"/>
        <end position="124"/>
    </location>
</feature>
<evidence type="ECO:0000313" key="3">
    <source>
        <dbReference type="Proteomes" id="UP001549321"/>
    </source>
</evidence>
<accession>A0ABV2R1C8</accession>
<protein>
    <submittedName>
        <fullName evidence="2">AsmA protein</fullName>
    </submittedName>
</protein>
<comment type="caution">
    <text evidence="2">The sequence shown here is derived from an EMBL/GenBank/DDBJ whole genome shotgun (WGS) entry which is preliminary data.</text>
</comment>
<keyword evidence="3" id="KW-1185">Reference proteome</keyword>
<organism evidence="2 3">
    <name type="scientific">Kaistia defluvii</name>
    <dbReference type="NCBI Taxonomy" id="410841"/>
    <lineage>
        <taxon>Bacteria</taxon>
        <taxon>Pseudomonadati</taxon>
        <taxon>Pseudomonadota</taxon>
        <taxon>Alphaproteobacteria</taxon>
        <taxon>Hyphomicrobiales</taxon>
        <taxon>Kaistiaceae</taxon>
        <taxon>Kaistia</taxon>
    </lineage>
</organism>
<dbReference type="RefSeq" id="WP_354552259.1">
    <property type="nucleotide sequence ID" value="NZ_JBEPSM010000002.1"/>
</dbReference>
<sequence>MKKILFALATILILCGAFVLLAPKLVTIEAVRRSLTREVAGWSGRALTFDGTPTVAFTPYPTVTFSKVRISSDKDPQPLVEMDSLSAELSFLPLLIGRVRPSLLELDNPVFRFGVNEKGLPNWTLPRALRGDSELGRLVIRSGTLHYRGQDQRELLLTGVDARLDWPDPAATASIKGSAVWQDEPFDFNGSIGTPLDLVSGRQTALRFAIASTPLRASFTGTVSNLADPEGEGDLTVTTPSIRRLAGIFGMPMGEGSTLGSASIESPTSLAARTLTFSNAKISVDGNESEGALSINFAHGRPAVQGTLAFESLDLSAYAEALVSMVTAARTTPDLPFPLGALDSNDLDLRVSAAQVLLGSARLGRTAASATIRDERLNLSVGEALLYGGRLSASLSASLQDEAASASLQGRIDGLPVRAALSDLFGISQLDGTGSGTVNLSAHGTNWNGLMASLVGSGKATITDGTFEGVNIAALSQAITADGTMSGNLLGGSTKFTQADGTFAINADQIAAPSILVTGTGYTIALSGEAPLQATSLSARGELTIDRATGATSTPIRVPFIVGGNWEHPTLVPDFSGLSRRSDAAPAIGPVRRMAHTLLPAIR</sequence>
<evidence type="ECO:0000313" key="2">
    <source>
        <dbReference type="EMBL" id="MET4635077.1"/>
    </source>
</evidence>
<dbReference type="PANTHER" id="PTHR30441">
    <property type="entry name" value="DUF748 DOMAIN-CONTAINING PROTEIN"/>
    <property type="match status" value="1"/>
</dbReference>
<name>A0ABV2R1C8_9HYPH</name>
<evidence type="ECO:0000259" key="1">
    <source>
        <dbReference type="Pfam" id="PF05170"/>
    </source>
</evidence>
<dbReference type="Proteomes" id="UP001549321">
    <property type="component" value="Unassembled WGS sequence"/>
</dbReference>
<dbReference type="EMBL" id="JBEPSM010000002">
    <property type="protein sequence ID" value="MET4635077.1"/>
    <property type="molecule type" value="Genomic_DNA"/>
</dbReference>
<gene>
    <name evidence="2" type="ORF">ABIE08_003023</name>
</gene>
<dbReference type="PANTHER" id="PTHR30441:SF4">
    <property type="entry name" value="PROTEIN ASMA"/>
    <property type="match status" value="1"/>
</dbReference>
<dbReference type="InterPro" id="IPR052894">
    <property type="entry name" value="AsmA-related"/>
</dbReference>
<feature type="domain" description="AsmA" evidence="1">
    <location>
        <begin position="273"/>
        <end position="506"/>
    </location>
</feature>
<dbReference type="InterPro" id="IPR007844">
    <property type="entry name" value="AsmA"/>
</dbReference>